<comment type="caution">
    <text evidence="1">The sequence shown here is derived from an EMBL/GenBank/DDBJ whole genome shotgun (WGS) entry which is preliminary data.</text>
</comment>
<protein>
    <recommendedName>
        <fullName evidence="3">Tyr recombinase domain-containing protein</fullName>
    </recommendedName>
</protein>
<organism evidence="1 2">
    <name type="scientific">Spinactinospora alkalitolerans</name>
    <dbReference type="NCBI Taxonomy" id="687207"/>
    <lineage>
        <taxon>Bacteria</taxon>
        <taxon>Bacillati</taxon>
        <taxon>Actinomycetota</taxon>
        <taxon>Actinomycetes</taxon>
        <taxon>Streptosporangiales</taxon>
        <taxon>Nocardiopsidaceae</taxon>
        <taxon>Spinactinospora</taxon>
    </lineage>
</organism>
<gene>
    <name evidence="1" type="ORF">HDA32_002678</name>
</gene>
<evidence type="ECO:0000313" key="1">
    <source>
        <dbReference type="EMBL" id="NYE47558.1"/>
    </source>
</evidence>
<name>A0A852TUE4_9ACTN</name>
<accession>A0A852TUE4</accession>
<dbReference type="EMBL" id="JACCCC010000001">
    <property type="protein sequence ID" value="NYE47558.1"/>
    <property type="molecule type" value="Genomic_DNA"/>
</dbReference>
<reference evidence="1 2" key="1">
    <citation type="submission" date="2020-07" db="EMBL/GenBank/DDBJ databases">
        <title>Sequencing the genomes of 1000 actinobacteria strains.</title>
        <authorList>
            <person name="Klenk H.-P."/>
        </authorList>
    </citation>
    <scope>NUCLEOTIDE SEQUENCE [LARGE SCALE GENOMIC DNA]</scope>
    <source>
        <strain evidence="1 2">CXB654</strain>
    </source>
</reference>
<proteinExistence type="predicted"/>
<sequence>MDQDERRGLLARCLDEEAWPVRSRLAGALVLLFGLPATQIRHLRTDQVRIEDGHTYLDLDTHALFIPPKLAVLLHRQVSDPYVPLGTLAPEPERVWLFPGGLPGMPVTPARMSEWFADMGMAARPARNAALVALLADLPAPILAELVGMHVSTATRWASIARREWSDYLAAHAETVSPFWARNPTTPSP</sequence>
<dbReference type="RefSeq" id="WP_179643476.1">
    <property type="nucleotide sequence ID" value="NZ_BAAAYY010000015.1"/>
</dbReference>
<dbReference type="Proteomes" id="UP000589036">
    <property type="component" value="Unassembled WGS sequence"/>
</dbReference>
<dbReference type="AlphaFoldDB" id="A0A852TUE4"/>
<evidence type="ECO:0000313" key="2">
    <source>
        <dbReference type="Proteomes" id="UP000589036"/>
    </source>
</evidence>
<evidence type="ECO:0008006" key="3">
    <source>
        <dbReference type="Google" id="ProtNLM"/>
    </source>
</evidence>
<keyword evidence="2" id="KW-1185">Reference proteome</keyword>